<evidence type="ECO:0000313" key="1">
    <source>
        <dbReference type="EMBL" id="KKM74351.1"/>
    </source>
</evidence>
<sequence>MTRKEIALKRIIARNKQCPTNEDKALRRLLVNIQIARMNEKYRNPKDCYPFI</sequence>
<comment type="caution">
    <text evidence="1">The sequence shown here is derived from an EMBL/GenBank/DDBJ whole genome shotgun (WGS) entry which is preliminary data.</text>
</comment>
<name>A0A0F9KI10_9ZZZZ</name>
<accession>A0A0F9KI10</accession>
<protein>
    <submittedName>
        <fullName evidence="1">Uncharacterized protein</fullName>
    </submittedName>
</protein>
<gene>
    <name evidence="1" type="ORF">LCGC14_1401190</name>
</gene>
<dbReference type="EMBL" id="LAZR01009154">
    <property type="protein sequence ID" value="KKM74351.1"/>
    <property type="molecule type" value="Genomic_DNA"/>
</dbReference>
<organism evidence="1">
    <name type="scientific">marine sediment metagenome</name>
    <dbReference type="NCBI Taxonomy" id="412755"/>
    <lineage>
        <taxon>unclassified sequences</taxon>
        <taxon>metagenomes</taxon>
        <taxon>ecological metagenomes</taxon>
    </lineage>
</organism>
<dbReference type="AlphaFoldDB" id="A0A0F9KI10"/>
<reference evidence="1" key="1">
    <citation type="journal article" date="2015" name="Nature">
        <title>Complex archaea that bridge the gap between prokaryotes and eukaryotes.</title>
        <authorList>
            <person name="Spang A."/>
            <person name="Saw J.H."/>
            <person name="Jorgensen S.L."/>
            <person name="Zaremba-Niedzwiedzka K."/>
            <person name="Martijn J."/>
            <person name="Lind A.E."/>
            <person name="van Eijk R."/>
            <person name="Schleper C."/>
            <person name="Guy L."/>
            <person name="Ettema T.J."/>
        </authorList>
    </citation>
    <scope>NUCLEOTIDE SEQUENCE</scope>
</reference>
<proteinExistence type="predicted"/>